<dbReference type="SUPFAM" id="SSF48208">
    <property type="entry name" value="Six-hairpin glycosidases"/>
    <property type="match status" value="1"/>
</dbReference>
<dbReference type="PANTHER" id="PTHR31084">
    <property type="entry name" value="ALPHA-L-FUCOSIDASE 2"/>
    <property type="match status" value="1"/>
</dbReference>
<dbReference type="InterPro" id="IPR027414">
    <property type="entry name" value="GH95_N_dom"/>
</dbReference>
<evidence type="ECO:0000313" key="4">
    <source>
        <dbReference type="EMBL" id="RGK40119.1"/>
    </source>
</evidence>
<dbReference type="Pfam" id="PF14498">
    <property type="entry name" value="Glyco_hyd_65N_2"/>
    <property type="match status" value="1"/>
</dbReference>
<feature type="domain" description="Glycosyl hydrolase family 95 N-terminal" evidence="1">
    <location>
        <begin position="3"/>
        <end position="253"/>
    </location>
</feature>
<evidence type="ECO:0000259" key="2">
    <source>
        <dbReference type="Pfam" id="PF21307"/>
    </source>
</evidence>
<evidence type="ECO:0000259" key="1">
    <source>
        <dbReference type="Pfam" id="PF14498"/>
    </source>
</evidence>
<dbReference type="InterPro" id="IPR016518">
    <property type="entry name" value="Alpha-L-fucosidase"/>
</dbReference>
<dbReference type="Gene3D" id="1.50.10.10">
    <property type="match status" value="1"/>
</dbReference>
<dbReference type="GO" id="GO:0005975">
    <property type="term" value="P:carbohydrate metabolic process"/>
    <property type="evidence" value="ECO:0007669"/>
    <property type="project" value="InterPro"/>
</dbReference>
<dbReference type="InterPro" id="IPR054363">
    <property type="entry name" value="GH95_cat"/>
</dbReference>
<dbReference type="GO" id="GO:0004560">
    <property type="term" value="F:alpha-L-fucosidase activity"/>
    <property type="evidence" value="ECO:0007669"/>
    <property type="project" value="InterPro"/>
</dbReference>
<dbReference type="Pfam" id="PF22124">
    <property type="entry name" value="Glyco_hydro_95_cat"/>
    <property type="match status" value="1"/>
</dbReference>
<dbReference type="PIRSF" id="PIRSF007663">
    <property type="entry name" value="UCP007663"/>
    <property type="match status" value="1"/>
</dbReference>
<dbReference type="InterPro" id="IPR012341">
    <property type="entry name" value="6hp_glycosidase-like_sf"/>
</dbReference>
<feature type="domain" description="Glycosyl hydrolase family 95 catalytic" evidence="3">
    <location>
        <begin position="280"/>
        <end position="694"/>
    </location>
</feature>
<keyword evidence="4" id="KW-0378">Hydrolase</keyword>
<dbReference type="Pfam" id="PF21307">
    <property type="entry name" value="Glyco_hydro_95_C"/>
    <property type="match status" value="1"/>
</dbReference>
<sequence>MKLYYDHPAENWHESLPLGNGRIGAMVYGGTKKEILALNEDTLWSGYPEKTQKKLPEGYLEKVRELTEKREYQKAMEYLEECFSSSEDVQMYVPFGNVYMEMLDGTEEISDYHRELCLDTAEVRITYKNQGALVEKSCIVSQPAQVLVYKIRSEKAFSLKLYVEGGYARESCCTDGILKTKGQCPGRVPFTVGEGGSEKAVPVFPEEPEKQGMCYEGWGKIVTDGKVNEAGNAVIVENAEEVTLYYGIRSSFAGFDRHPVIEGRCPEELLKADFDCTGKSYEALRTEHLKEYQKYYKRVSFSLGEKDEYAEKDLRQRLTDFQDHPEDVGLNALLFQYGRYLLIAASRPGTQAANLQGIWNAELVPPWFSDYTININTEMNYWQTGPCNLEEMGEPLVRLCEEMAADGKETAMHYFGKEGVCSFHNTDLWRKTTPADGRAEWNFWPMGYAWLCRNLYDQYLFTEDRAYLERIYPVLKENVRFCVESVVGTAQGYAMSPATSPENDFLFGEEKKEKLTVAQYTENENAIVRNLLRDYLEAGRILGIRDELTGQAEKIFEEMAAPAVGSNGQILEWNEDFEEADPHHRHLSQLYELHPGRGITEKTPELYEAARTSLLRRGDAGTGWSLAWKILMWARMKDGVHTGKLMNEILHLVEPKESMNMANGGGVYANLFCAHPPYQIDGNFGYTAGVAEALLQSHDGVITILPALPEKWTKGEISGLKARGNITVSIRWENGKAEAWLSSDTEKKVTVRIGKGSEKEVLLKAGELYMIAE</sequence>
<dbReference type="AlphaFoldDB" id="A0A3E4LRS5"/>
<accession>A0A3E4LRS5</accession>
<name>A0A3E4LRS5_9FIRM</name>
<protein>
    <submittedName>
        <fullName evidence="4">Glycoside hydrolase family 95 protein</fullName>
    </submittedName>
</protein>
<dbReference type="RefSeq" id="WP_117688138.1">
    <property type="nucleotide sequence ID" value="NZ_QSQN01000016.1"/>
</dbReference>
<dbReference type="InterPro" id="IPR049053">
    <property type="entry name" value="AFCA-like_C"/>
</dbReference>
<gene>
    <name evidence="4" type="ORF">DXD17_07425</name>
</gene>
<feature type="domain" description="Alpha fucosidase A-like C-terminal" evidence="2">
    <location>
        <begin position="696"/>
        <end position="755"/>
    </location>
</feature>
<dbReference type="Proteomes" id="UP000260793">
    <property type="component" value="Unassembled WGS sequence"/>
</dbReference>
<dbReference type="PANTHER" id="PTHR31084:SF0">
    <property type="entry name" value="ALPHA-L-FUCOSIDASE 2"/>
    <property type="match status" value="1"/>
</dbReference>
<reference evidence="4 5" key="1">
    <citation type="submission" date="2018-08" db="EMBL/GenBank/DDBJ databases">
        <title>A genome reference for cultivated species of the human gut microbiota.</title>
        <authorList>
            <person name="Zou Y."/>
            <person name="Xue W."/>
            <person name="Luo G."/>
        </authorList>
    </citation>
    <scope>NUCLEOTIDE SEQUENCE [LARGE SCALE GENOMIC DNA]</scope>
    <source>
        <strain evidence="4 5">TF11-7</strain>
    </source>
</reference>
<dbReference type="EMBL" id="QSQN01000016">
    <property type="protein sequence ID" value="RGK40119.1"/>
    <property type="molecule type" value="Genomic_DNA"/>
</dbReference>
<comment type="caution">
    <text evidence="4">The sequence shown here is derived from an EMBL/GenBank/DDBJ whole genome shotgun (WGS) entry which is preliminary data.</text>
</comment>
<dbReference type="InterPro" id="IPR008928">
    <property type="entry name" value="6-hairpin_glycosidase_sf"/>
</dbReference>
<evidence type="ECO:0000259" key="3">
    <source>
        <dbReference type="Pfam" id="PF22124"/>
    </source>
</evidence>
<proteinExistence type="predicted"/>
<evidence type="ECO:0000313" key="5">
    <source>
        <dbReference type="Proteomes" id="UP000260793"/>
    </source>
</evidence>
<organism evidence="4 5">
    <name type="scientific">[Ruminococcus] lactaris</name>
    <dbReference type="NCBI Taxonomy" id="46228"/>
    <lineage>
        <taxon>Bacteria</taxon>
        <taxon>Bacillati</taxon>
        <taxon>Bacillota</taxon>
        <taxon>Clostridia</taxon>
        <taxon>Lachnospirales</taxon>
        <taxon>Lachnospiraceae</taxon>
        <taxon>Mediterraneibacter</taxon>
    </lineage>
</organism>